<evidence type="ECO:0000256" key="18">
    <source>
        <dbReference type="ARBA" id="ARBA00049504"/>
    </source>
</evidence>
<keyword evidence="13 19" id="KW-0472">Membrane</keyword>
<keyword evidence="11 19" id="KW-0460">Magnesium</keyword>
<dbReference type="PANTHER" id="PTHR34148:SF1">
    <property type="entry name" value="ADENOSYLCOBINAMIDE-GDP RIBAZOLETRANSFERASE"/>
    <property type="match status" value="1"/>
</dbReference>
<evidence type="ECO:0000256" key="4">
    <source>
        <dbReference type="ARBA" id="ARBA00010561"/>
    </source>
</evidence>
<dbReference type="Pfam" id="PF02654">
    <property type="entry name" value="CobS"/>
    <property type="match status" value="1"/>
</dbReference>
<evidence type="ECO:0000256" key="12">
    <source>
        <dbReference type="ARBA" id="ARBA00022989"/>
    </source>
</evidence>
<evidence type="ECO:0000256" key="17">
    <source>
        <dbReference type="ARBA" id="ARBA00048623"/>
    </source>
</evidence>
<evidence type="ECO:0000256" key="13">
    <source>
        <dbReference type="ARBA" id="ARBA00023136"/>
    </source>
</evidence>
<evidence type="ECO:0000256" key="16">
    <source>
        <dbReference type="ARBA" id="ARBA00032853"/>
    </source>
</evidence>
<comment type="catalytic activity">
    <reaction evidence="18 19">
        <text>alpha-ribazole 5'-phosphate + adenosylcob(III)inamide-GDP = adenosylcob(III)alamin 5'-phosphate + GMP + H(+)</text>
        <dbReference type="Rhea" id="RHEA:23560"/>
        <dbReference type="ChEBI" id="CHEBI:15378"/>
        <dbReference type="ChEBI" id="CHEBI:57918"/>
        <dbReference type="ChEBI" id="CHEBI:58115"/>
        <dbReference type="ChEBI" id="CHEBI:60487"/>
        <dbReference type="ChEBI" id="CHEBI:60493"/>
        <dbReference type="EC" id="2.7.8.26"/>
    </reaction>
</comment>
<evidence type="ECO:0000256" key="1">
    <source>
        <dbReference type="ARBA" id="ARBA00001946"/>
    </source>
</evidence>
<keyword evidence="9 19" id="KW-0808">Transferase</keyword>
<proteinExistence type="inferred from homology"/>
<dbReference type="GO" id="GO:0009236">
    <property type="term" value="P:cobalamin biosynthetic process"/>
    <property type="evidence" value="ECO:0007669"/>
    <property type="project" value="UniProtKB-UniRule"/>
</dbReference>
<evidence type="ECO:0000256" key="8">
    <source>
        <dbReference type="ARBA" id="ARBA00022573"/>
    </source>
</evidence>
<sequence length="256" mass="29042">MMIWHGLCLALQFLTVFPLGKEVTWEEKTARWSVRMFPVVGLVVGSVQALVYWLFLQTSVSPLFLALFLLFFSIFLSGGLHADGWMDVSDAFFSYRDKERRLDIMKDSRVGAFAVLSIIFLLSFRFVFFYETIGHVVPIVFIAIPFFSRSFMSLLLLYGKLAKPTGMAAAFREHVTKSDARFIIFLLSIGIASFVAIRPVETIVLALGAVFSWLSARSFYERQFGGITGDMLGAFVEGTEGWLWFLIWLLRSFVTA</sequence>
<keyword evidence="10 19" id="KW-0812">Transmembrane</keyword>
<dbReference type="KEGG" id="aamy:GFC30_2462"/>
<feature type="transmembrane region" description="Helical" evidence="19">
    <location>
        <begin position="180"/>
        <end position="197"/>
    </location>
</feature>
<dbReference type="HAMAP" id="MF_00719">
    <property type="entry name" value="CobS"/>
    <property type="match status" value="1"/>
</dbReference>
<evidence type="ECO:0000256" key="15">
    <source>
        <dbReference type="ARBA" id="ARBA00032605"/>
    </source>
</evidence>
<dbReference type="PATRIC" id="fig|294699.3.peg.2532"/>
<comment type="pathway">
    <text evidence="3 19">Cofactor biosynthesis; adenosylcobalamin biosynthesis; adenosylcobalamin from cob(II)yrinate a,c-diamide: step 7/7.</text>
</comment>
<comment type="subcellular location">
    <subcellularLocation>
        <location evidence="2 19">Cell membrane</location>
        <topology evidence="2 19">Multi-pass membrane protein</topology>
    </subcellularLocation>
</comment>
<evidence type="ECO:0000256" key="7">
    <source>
        <dbReference type="ARBA" id="ARBA00022475"/>
    </source>
</evidence>
<dbReference type="Proteomes" id="UP000076865">
    <property type="component" value="Chromosome"/>
</dbReference>
<comment type="similarity">
    <text evidence="4 19">Belongs to the CobS family.</text>
</comment>
<dbReference type="OrthoDB" id="9794626at2"/>
<keyword evidence="7 19" id="KW-1003">Cell membrane</keyword>
<gene>
    <name evidence="19 20" type="primary">cobS</name>
    <name evidence="20" type="ORF">GFC30_2462</name>
</gene>
<dbReference type="PANTHER" id="PTHR34148">
    <property type="entry name" value="ADENOSYLCOBINAMIDE-GDP RIBAZOLETRANSFERASE"/>
    <property type="match status" value="1"/>
</dbReference>
<feature type="transmembrane region" description="Helical" evidence="19">
    <location>
        <begin position="136"/>
        <end position="159"/>
    </location>
</feature>
<evidence type="ECO:0000256" key="14">
    <source>
        <dbReference type="ARBA" id="ARBA00025228"/>
    </source>
</evidence>
<comment type="cofactor">
    <cofactor evidence="1 19">
        <name>Mg(2+)</name>
        <dbReference type="ChEBI" id="CHEBI:18420"/>
    </cofactor>
</comment>
<dbReference type="RefSeq" id="WP_066325928.1">
    <property type="nucleotide sequence ID" value="NZ_CP015438.1"/>
</dbReference>
<dbReference type="InterPro" id="IPR003805">
    <property type="entry name" value="CobS"/>
</dbReference>
<keyword evidence="12 19" id="KW-1133">Transmembrane helix</keyword>
<evidence type="ECO:0000256" key="6">
    <source>
        <dbReference type="ARBA" id="ARBA00015850"/>
    </source>
</evidence>
<evidence type="ECO:0000256" key="5">
    <source>
        <dbReference type="ARBA" id="ARBA00013200"/>
    </source>
</evidence>
<dbReference type="EMBL" id="CP015438">
    <property type="protein sequence ID" value="ANB60758.1"/>
    <property type="molecule type" value="Genomic_DNA"/>
</dbReference>
<keyword evidence="21" id="KW-1185">Reference proteome</keyword>
<keyword evidence="8 19" id="KW-0169">Cobalamin biosynthesis</keyword>
<dbReference type="EC" id="2.7.8.26" evidence="5 19"/>
<dbReference type="NCBIfam" id="TIGR00317">
    <property type="entry name" value="cobS"/>
    <property type="match status" value="1"/>
</dbReference>
<comment type="function">
    <text evidence="14 19">Joins adenosylcobinamide-GDP and alpha-ribazole to generate adenosylcobalamin (Ado-cobalamin). Also synthesizes adenosylcobalamin 5'-phosphate from adenosylcobinamide-GDP and alpha-ribazole 5'-phosphate.</text>
</comment>
<protein>
    <recommendedName>
        <fullName evidence="6 19">Adenosylcobinamide-GDP ribazoletransferase</fullName>
        <ecNumber evidence="5 19">2.7.8.26</ecNumber>
    </recommendedName>
    <alternativeName>
        <fullName evidence="16 19">Cobalamin synthase</fullName>
    </alternativeName>
    <alternativeName>
        <fullName evidence="15 19">Cobalamin-5'-phosphate synthase</fullName>
    </alternativeName>
</protein>
<comment type="catalytic activity">
    <reaction evidence="17 19">
        <text>alpha-ribazole + adenosylcob(III)inamide-GDP = adenosylcob(III)alamin + GMP + H(+)</text>
        <dbReference type="Rhea" id="RHEA:16049"/>
        <dbReference type="ChEBI" id="CHEBI:10329"/>
        <dbReference type="ChEBI" id="CHEBI:15378"/>
        <dbReference type="ChEBI" id="CHEBI:18408"/>
        <dbReference type="ChEBI" id="CHEBI:58115"/>
        <dbReference type="ChEBI" id="CHEBI:60487"/>
        <dbReference type="EC" id="2.7.8.26"/>
    </reaction>
</comment>
<name>A0A160F3A3_9BACL</name>
<dbReference type="GO" id="GO:0005886">
    <property type="term" value="C:plasma membrane"/>
    <property type="evidence" value="ECO:0007669"/>
    <property type="project" value="UniProtKB-SubCell"/>
</dbReference>
<evidence type="ECO:0000313" key="20">
    <source>
        <dbReference type="EMBL" id="ANB60758.1"/>
    </source>
</evidence>
<feature type="transmembrane region" description="Helical" evidence="19">
    <location>
        <begin position="50"/>
        <end position="76"/>
    </location>
</feature>
<feature type="transmembrane region" description="Helical" evidence="19">
    <location>
        <begin position="110"/>
        <end position="130"/>
    </location>
</feature>
<dbReference type="GO" id="GO:0051073">
    <property type="term" value="F:adenosylcobinamide-GDP ribazoletransferase activity"/>
    <property type="evidence" value="ECO:0007669"/>
    <property type="project" value="UniProtKB-UniRule"/>
</dbReference>
<organism evidence="20 21">
    <name type="scientific">Anoxybacteroides amylolyticum</name>
    <dbReference type="NCBI Taxonomy" id="294699"/>
    <lineage>
        <taxon>Bacteria</taxon>
        <taxon>Bacillati</taxon>
        <taxon>Bacillota</taxon>
        <taxon>Bacilli</taxon>
        <taxon>Bacillales</taxon>
        <taxon>Anoxybacillaceae</taxon>
        <taxon>Anoxybacteroides</taxon>
    </lineage>
</organism>
<evidence type="ECO:0000256" key="19">
    <source>
        <dbReference type="HAMAP-Rule" id="MF_00719"/>
    </source>
</evidence>
<dbReference type="AlphaFoldDB" id="A0A160F3A3"/>
<evidence type="ECO:0000256" key="3">
    <source>
        <dbReference type="ARBA" id="ARBA00004663"/>
    </source>
</evidence>
<evidence type="ECO:0000256" key="10">
    <source>
        <dbReference type="ARBA" id="ARBA00022692"/>
    </source>
</evidence>
<dbReference type="GO" id="GO:0008818">
    <property type="term" value="F:cobalamin 5'-phosphate synthase activity"/>
    <property type="evidence" value="ECO:0007669"/>
    <property type="project" value="UniProtKB-UniRule"/>
</dbReference>
<dbReference type="UniPathway" id="UPA00148">
    <property type="reaction ID" value="UER00238"/>
</dbReference>
<accession>A0A160F3A3</accession>
<evidence type="ECO:0000256" key="11">
    <source>
        <dbReference type="ARBA" id="ARBA00022842"/>
    </source>
</evidence>
<reference evidence="20 21" key="1">
    <citation type="journal article" date="2006" name="Syst. Appl. Microbiol.">
        <title>Anoxybacillus amylolyticus sp. nov., a thermophilic amylase producing bacterium isolated from Mount Rittmann (Antarctica).</title>
        <authorList>
            <person name="Poli A."/>
            <person name="Esposito E."/>
            <person name="Lama L."/>
            <person name="Orlando P."/>
            <person name="Nicolaus G."/>
            <person name="de Appolonia F."/>
            <person name="Gambacorta A."/>
            <person name="Nicolaus B."/>
        </authorList>
    </citation>
    <scope>NUCLEOTIDE SEQUENCE [LARGE SCALE GENOMIC DNA]</scope>
    <source>
        <strain evidence="20 21">DSM 15939</strain>
    </source>
</reference>
<evidence type="ECO:0000313" key="21">
    <source>
        <dbReference type="Proteomes" id="UP000076865"/>
    </source>
</evidence>
<evidence type="ECO:0000256" key="9">
    <source>
        <dbReference type="ARBA" id="ARBA00022679"/>
    </source>
</evidence>
<evidence type="ECO:0000256" key="2">
    <source>
        <dbReference type="ARBA" id="ARBA00004651"/>
    </source>
</evidence>
<feature type="transmembrane region" description="Helical" evidence="19">
    <location>
        <begin position="232"/>
        <end position="250"/>
    </location>
</feature>